<feature type="compositionally biased region" description="Basic and acidic residues" evidence="1">
    <location>
        <begin position="190"/>
        <end position="201"/>
    </location>
</feature>
<feature type="compositionally biased region" description="Low complexity" evidence="1">
    <location>
        <begin position="31"/>
        <end position="46"/>
    </location>
</feature>
<feature type="region of interest" description="Disordered" evidence="1">
    <location>
        <begin position="185"/>
        <end position="259"/>
    </location>
</feature>
<feature type="compositionally biased region" description="Polar residues" evidence="1">
    <location>
        <begin position="246"/>
        <end position="259"/>
    </location>
</feature>
<dbReference type="AlphaFoldDB" id="A0A418AW19"/>
<feature type="region of interest" description="Disordered" evidence="1">
    <location>
        <begin position="89"/>
        <end position="148"/>
    </location>
</feature>
<sequence length="312" mass="33425">MVSDIAATSLPSLPTSPAPSSRRSGQRAMNSSNSSRSSISSYDMSSLPTPRSSGAPYDAHDSLDDDSCTAPMANNGEFYDEVESFLSRPSPSLGKIAKGSKSTENLLPALKAERSKLRGAEGHRPDLPISSSGYGRSVPEKGKKKAPVDLSLVQQAFAYANELRAQELQENDTLDDASDAISKHVARHTKFTDRPSRDHVQKPPQKTKPSKSKPTPKTTSAIYGVPEKPTAPPKAKAGPDWDSCSKEVSTAGHNGSSMDPQLMQQLLSNFQNGTTLNELRQELAASQASLKESRQVLQGAAKTFFLKGAVAR</sequence>
<feature type="region of interest" description="Disordered" evidence="1">
    <location>
        <begin position="1"/>
        <end position="74"/>
    </location>
</feature>
<reference evidence="2 3" key="1">
    <citation type="submission" date="2018-08" db="EMBL/GenBank/DDBJ databases">
        <title>Aphanomyces genome sequencing and annotation.</title>
        <authorList>
            <person name="Minardi D."/>
            <person name="Oidtmann B."/>
            <person name="Van Der Giezen M."/>
            <person name="Studholme D.J."/>
        </authorList>
    </citation>
    <scope>NUCLEOTIDE SEQUENCE [LARGE SCALE GENOMIC DNA]</scope>
    <source>
        <strain evidence="2 3">NJM0002</strain>
    </source>
</reference>
<name>A0A418AW19_9STRA</name>
<accession>A0A418AW19</accession>
<evidence type="ECO:0000313" key="2">
    <source>
        <dbReference type="EMBL" id="RHY29714.1"/>
    </source>
</evidence>
<dbReference type="Proteomes" id="UP000285060">
    <property type="component" value="Unassembled WGS sequence"/>
</dbReference>
<proteinExistence type="predicted"/>
<gene>
    <name evidence="2" type="ORF">DYB32_004908</name>
</gene>
<evidence type="ECO:0000313" key="3">
    <source>
        <dbReference type="Proteomes" id="UP000285060"/>
    </source>
</evidence>
<dbReference type="VEuPathDB" id="FungiDB:H310_10692"/>
<keyword evidence="3" id="KW-1185">Reference proteome</keyword>
<dbReference type="EMBL" id="QUSY01000403">
    <property type="protein sequence ID" value="RHY29714.1"/>
    <property type="molecule type" value="Genomic_DNA"/>
</dbReference>
<feature type="compositionally biased region" description="Low complexity" evidence="1">
    <location>
        <begin position="7"/>
        <end position="23"/>
    </location>
</feature>
<protein>
    <submittedName>
        <fullName evidence="2">Uncharacterized protein</fullName>
    </submittedName>
</protein>
<feature type="compositionally biased region" description="Basic and acidic residues" evidence="1">
    <location>
        <begin position="111"/>
        <end position="126"/>
    </location>
</feature>
<organism evidence="2 3">
    <name type="scientific">Aphanomyces invadans</name>
    <dbReference type="NCBI Taxonomy" id="157072"/>
    <lineage>
        <taxon>Eukaryota</taxon>
        <taxon>Sar</taxon>
        <taxon>Stramenopiles</taxon>
        <taxon>Oomycota</taxon>
        <taxon>Saprolegniomycetes</taxon>
        <taxon>Saprolegniales</taxon>
        <taxon>Verrucalvaceae</taxon>
        <taxon>Aphanomyces</taxon>
    </lineage>
</organism>
<comment type="caution">
    <text evidence="2">The sequence shown here is derived from an EMBL/GenBank/DDBJ whole genome shotgun (WGS) entry which is preliminary data.</text>
</comment>
<evidence type="ECO:0000256" key="1">
    <source>
        <dbReference type="SAM" id="MobiDB-lite"/>
    </source>
</evidence>